<keyword evidence="2" id="KW-1185">Reference proteome</keyword>
<dbReference type="OrthoDB" id="10605037at2759"/>
<dbReference type="RefSeq" id="XP_025526506.1">
    <property type="nucleotide sequence ID" value="XM_025677201.1"/>
</dbReference>
<dbReference type="EMBL" id="KZ824802">
    <property type="protein sequence ID" value="RAH80612.1"/>
    <property type="molecule type" value="Genomic_DNA"/>
</dbReference>
<sequence>MEVIFLNMVPVHAAGILFLFSPTECICHPLLHQSLVLVKEGGAPADQRAIPRPPYSSVSFHRCDADKPPSQASSPIDYHSVDAGLHLAVDFCKAPGLRLSIFDTWQSICVFPNKSNEK</sequence>
<dbReference type="Proteomes" id="UP000249497">
    <property type="component" value="Unassembled WGS sequence"/>
</dbReference>
<organism evidence="1 2">
    <name type="scientific">Aspergillus japonicus CBS 114.51</name>
    <dbReference type="NCBI Taxonomy" id="1448312"/>
    <lineage>
        <taxon>Eukaryota</taxon>
        <taxon>Fungi</taxon>
        <taxon>Dikarya</taxon>
        <taxon>Ascomycota</taxon>
        <taxon>Pezizomycotina</taxon>
        <taxon>Eurotiomycetes</taxon>
        <taxon>Eurotiomycetidae</taxon>
        <taxon>Eurotiales</taxon>
        <taxon>Aspergillaceae</taxon>
        <taxon>Aspergillus</taxon>
        <taxon>Aspergillus subgen. Circumdati</taxon>
    </lineage>
</organism>
<dbReference type="GeneID" id="37180894"/>
<protein>
    <submittedName>
        <fullName evidence="1">Uncharacterized protein</fullName>
    </submittedName>
</protein>
<gene>
    <name evidence="1" type="ORF">BO86DRAFT_457064</name>
</gene>
<reference evidence="1 2" key="1">
    <citation type="submission" date="2018-02" db="EMBL/GenBank/DDBJ databases">
        <title>The genomes of Aspergillus section Nigri reveals drivers in fungal speciation.</title>
        <authorList>
            <consortium name="DOE Joint Genome Institute"/>
            <person name="Vesth T.C."/>
            <person name="Nybo J."/>
            <person name="Theobald S."/>
            <person name="Brandl J."/>
            <person name="Frisvad J.C."/>
            <person name="Nielsen K.F."/>
            <person name="Lyhne E.K."/>
            <person name="Kogle M.E."/>
            <person name="Kuo A."/>
            <person name="Riley R."/>
            <person name="Clum A."/>
            <person name="Nolan M."/>
            <person name="Lipzen A."/>
            <person name="Salamov A."/>
            <person name="Henrissat B."/>
            <person name="Wiebenga A."/>
            <person name="De vries R.P."/>
            <person name="Grigoriev I.V."/>
            <person name="Mortensen U.H."/>
            <person name="Andersen M.R."/>
            <person name="Baker S.E."/>
        </authorList>
    </citation>
    <scope>NUCLEOTIDE SEQUENCE [LARGE SCALE GENOMIC DNA]</scope>
    <source>
        <strain evidence="1 2">CBS 114.51</strain>
    </source>
</reference>
<dbReference type="AlphaFoldDB" id="A0A8T8WYY3"/>
<evidence type="ECO:0000313" key="2">
    <source>
        <dbReference type="Proteomes" id="UP000249497"/>
    </source>
</evidence>
<name>A0A8T8WYY3_ASPJA</name>
<accession>A0A8T8WYY3</accession>
<evidence type="ECO:0000313" key="1">
    <source>
        <dbReference type="EMBL" id="RAH80612.1"/>
    </source>
</evidence>
<proteinExistence type="predicted"/>